<dbReference type="PROSITE" id="PS50977">
    <property type="entry name" value="HTH_TETR_2"/>
    <property type="match status" value="1"/>
</dbReference>
<dbReference type="EMBL" id="JADOGI010000037">
    <property type="protein sequence ID" value="MBF8187039.1"/>
    <property type="molecule type" value="Genomic_DNA"/>
</dbReference>
<protein>
    <submittedName>
        <fullName evidence="7">TetR/AcrR family transcriptional regulator</fullName>
    </submittedName>
</protein>
<sequence>MGRPRTTSDEAILRATGRAIACHGPEGLTLAAVAREAGLSPATLVQRFGSKRGLLLAYAGHAAETVHLPFEQAREHHRSPLDGLRAALVALSAGVSTPEELAGSLGFLRLDLTDPDFRAYAAGHARRTRDEIAGLLTEAVAAGELTGDVEVPRLARAVQVTYNGTLILWALTGDGPLAAAMRAAVDEALRPYLPRDAPAENRTGAPLGGG</sequence>
<evidence type="ECO:0000256" key="4">
    <source>
        <dbReference type="ARBA" id="ARBA00023163"/>
    </source>
</evidence>
<evidence type="ECO:0000259" key="6">
    <source>
        <dbReference type="PROSITE" id="PS50977"/>
    </source>
</evidence>
<dbReference type="GO" id="GO:0000976">
    <property type="term" value="F:transcription cis-regulatory region binding"/>
    <property type="evidence" value="ECO:0007669"/>
    <property type="project" value="TreeGrafter"/>
</dbReference>
<dbReference type="InterPro" id="IPR009057">
    <property type="entry name" value="Homeodomain-like_sf"/>
</dbReference>
<feature type="DNA-binding region" description="H-T-H motif" evidence="5">
    <location>
        <begin position="29"/>
        <end position="48"/>
    </location>
</feature>
<dbReference type="Pfam" id="PF00440">
    <property type="entry name" value="TetR_N"/>
    <property type="match status" value="1"/>
</dbReference>
<accession>A0A931EWT4</accession>
<dbReference type="InterPro" id="IPR036271">
    <property type="entry name" value="Tet_transcr_reg_TetR-rel_C_sf"/>
</dbReference>
<evidence type="ECO:0000313" key="8">
    <source>
        <dbReference type="Proteomes" id="UP000605361"/>
    </source>
</evidence>
<evidence type="ECO:0000313" key="7">
    <source>
        <dbReference type="EMBL" id="MBF8187039.1"/>
    </source>
</evidence>
<dbReference type="AlphaFoldDB" id="A0A931EWT4"/>
<keyword evidence="1" id="KW-0678">Repressor</keyword>
<dbReference type="SUPFAM" id="SSF48498">
    <property type="entry name" value="Tetracyclin repressor-like, C-terminal domain"/>
    <property type="match status" value="1"/>
</dbReference>
<comment type="caution">
    <text evidence="7">The sequence shown here is derived from an EMBL/GenBank/DDBJ whole genome shotgun (WGS) entry which is preliminary data.</text>
</comment>
<gene>
    <name evidence="7" type="ORF">ITP53_15100</name>
</gene>
<organism evidence="7 8">
    <name type="scientific">Nonomuraea cypriaca</name>
    <dbReference type="NCBI Taxonomy" id="1187855"/>
    <lineage>
        <taxon>Bacteria</taxon>
        <taxon>Bacillati</taxon>
        <taxon>Actinomycetota</taxon>
        <taxon>Actinomycetes</taxon>
        <taxon>Streptosporangiales</taxon>
        <taxon>Streptosporangiaceae</taxon>
        <taxon>Nonomuraea</taxon>
    </lineage>
</organism>
<keyword evidence="4" id="KW-0804">Transcription</keyword>
<dbReference type="InterPro" id="IPR039538">
    <property type="entry name" value="BetI_C"/>
</dbReference>
<dbReference type="RefSeq" id="WP_195896004.1">
    <property type="nucleotide sequence ID" value="NZ_JADOGI010000037.1"/>
</dbReference>
<feature type="domain" description="HTH tetR-type" evidence="6">
    <location>
        <begin position="6"/>
        <end position="66"/>
    </location>
</feature>
<dbReference type="GO" id="GO:0003700">
    <property type="term" value="F:DNA-binding transcription factor activity"/>
    <property type="evidence" value="ECO:0007669"/>
    <property type="project" value="TreeGrafter"/>
</dbReference>
<dbReference type="SUPFAM" id="SSF46689">
    <property type="entry name" value="Homeodomain-like"/>
    <property type="match status" value="1"/>
</dbReference>
<proteinExistence type="predicted"/>
<keyword evidence="8" id="KW-1185">Reference proteome</keyword>
<keyword evidence="2" id="KW-0805">Transcription regulation</keyword>
<keyword evidence="3 5" id="KW-0238">DNA-binding</keyword>
<dbReference type="Gene3D" id="1.10.357.10">
    <property type="entry name" value="Tetracycline Repressor, domain 2"/>
    <property type="match status" value="1"/>
</dbReference>
<reference evidence="7" key="1">
    <citation type="submission" date="2020-11" db="EMBL/GenBank/DDBJ databases">
        <title>Whole-genome analyses of Nonomuraea sp. K274.</title>
        <authorList>
            <person name="Veyisoglu A."/>
        </authorList>
    </citation>
    <scope>NUCLEOTIDE SEQUENCE</scope>
    <source>
        <strain evidence="7">K274</strain>
    </source>
</reference>
<dbReference type="PANTHER" id="PTHR30055:SF234">
    <property type="entry name" value="HTH-TYPE TRANSCRIPTIONAL REGULATOR BETI"/>
    <property type="match status" value="1"/>
</dbReference>
<evidence type="ECO:0000256" key="3">
    <source>
        <dbReference type="ARBA" id="ARBA00023125"/>
    </source>
</evidence>
<dbReference type="InterPro" id="IPR050109">
    <property type="entry name" value="HTH-type_TetR-like_transc_reg"/>
</dbReference>
<evidence type="ECO:0000256" key="5">
    <source>
        <dbReference type="PROSITE-ProRule" id="PRU00335"/>
    </source>
</evidence>
<dbReference type="PANTHER" id="PTHR30055">
    <property type="entry name" value="HTH-TYPE TRANSCRIPTIONAL REGULATOR RUTR"/>
    <property type="match status" value="1"/>
</dbReference>
<dbReference type="Pfam" id="PF13977">
    <property type="entry name" value="TetR_C_6"/>
    <property type="match status" value="1"/>
</dbReference>
<dbReference type="InterPro" id="IPR001647">
    <property type="entry name" value="HTH_TetR"/>
</dbReference>
<evidence type="ECO:0000256" key="2">
    <source>
        <dbReference type="ARBA" id="ARBA00023015"/>
    </source>
</evidence>
<evidence type="ECO:0000256" key="1">
    <source>
        <dbReference type="ARBA" id="ARBA00022491"/>
    </source>
</evidence>
<dbReference type="Proteomes" id="UP000605361">
    <property type="component" value="Unassembled WGS sequence"/>
</dbReference>
<name>A0A931EWT4_9ACTN</name>